<evidence type="ECO:0000313" key="2">
    <source>
        <dbReference type="WBParaSite" id="Hba_19124"/>
    </source>
</evidence>
<dbReference type="Proteomes" id="UP000095283">
    <property type="component" value="Unplaced"/>
</dbReference>
<proteinExistence type="predicted"/>
<sequence>MAVHWIVKRYQELGTVKDRPRSGRSCLTSIRRIVKHELEFYSYEIRGAHILTEKMKVNRYEKQQNS</sequence>
<reference evidence="2" key="1">
    <citation type="submission" date="2016-11" db="UniProtKB">
        <authorList>
            <consortium name="WormBaseParasite"/>
        </authorList>
    </citation>
    <scope>IDENTIFICATION</scope>
</reference>
<keyword evidence="1" id="KW-1185">Reference proteome</keyword>
<protein>
    <submittedName>
        <fullName evidence="2">HTH_21 domain-containing protein</fullName>
    </submittedName>
</protein>
<accession>A0A1I7XMW5</accession>
<name>A0A1I7XMW5_HETBA</name>
<dbReference type="WBParaSite" id="Hba_19124">
    <property type="protein sequence ID" value="Hba_19124"/>
    <property type="gene ID" value="Hba_19124"/>
</dbReference>
<evidence type="ECO:0000313" key="1">
    <source>
        <dbReference type="Proteomes" id="UP000095283"/>
    </source>
</evidence>
<organism evidence="1 2">
    <name type="scientific">Heterorhabditis bacteriophora</name>
    <name type="common">Entomopathogenic nematode worm</name>
    <dbReference type="NCBI Taxonomy" id="37862"/>
    <lineage>
        <taxon>Eukaryota</taxon>
        <taxon>Metazoa</taxon>
        <taxon>Ecdysozoa</taxon>
        <taxon>Nematoda</taxon>
        <taxon>Chromadorea</taxon>
        <taxon>Rhabditida</taxon>
        <taxon>Rhabditina</taxon>
        <taxon>Rhabditomorpha</taxon>
        <taxon>Strongyloidea</taxon>
        <taxon>Heterorhabditidae</taxon>
        <taxon>Heterorhabditis</taxon>
    </lineage>
</organism>
<dbReference type="AlphaFoldDB" id="A0A1I7XMW5"/>